<dbReference type="InterPro" id="IPR052019">
    <property type="entry name" value="F420H2_bilvrd_red/Heme_oxyg"/>
</dbReference>
<dbReference type="Proteomes" id="UP000712673">
    <property type="component" value="Unassembled WGS sequence"/>
</dbReference>
<organism evidence="3 4">
    <name type="scientific">Tectimicrobiota bacterium</name>
    <dbReference type="NCBI Taxonomy" id="2528274"/>
    <lineage>
        <taxon>Bacteria</taxon>
        <taxon>Pseudomonadati</taxon>
        <taxon>Nitrospinota/Tectimicrobiota group</taxon>
        <taxon>Candidatus Tectimicrobiota</taxon>
    </lineage>
</organism>
<dbReference type="PANTHER" id="PTHR35176:SF6">
    <property type="entry name" value="HEME OXYGENASE HI_0854-RELATED"/>
    <property type="match status" value="1"/>
</dbReference>
<dbReference type="GO" id="GO:0070967">
    <property type="term" value="F:coenzyme F420 binding"/>
    <property type="evidence" value="ECO:0007669"/>
    <property type="project" value="TreeGrafter"/>
</dbReference>
<proteinExistence type="predicted"/>
<dbReference type="Pfam" id="PF01243">
    <property type="entry name" value="PNPOx_N"/>
    <property type="match status" value="1"/>
</dbReference>
<dbReference type="AlphaFoldDB" id="A0A937VZV5"/>
<evidence type="ECO:0000256" key="1">
    <source>
        <dbReference type="ARBA" id="ARBA00023002"/>
    </source>
</evidence>
<sequence>MRGRRSIPVTLADPAIQRFLSTKEVVILATLQANGAPLAMPMWFLADPTCLYMISVAQTQKIHNLRRDPRVCVVAEQGTRGAAIGGVTIQGHVVFLERPADSQPVVERLLHKYAPDLERLWGGTTMPPNRVVLRIVPEAVHSWGL</sequence>
<keyword evidence="1" id="KW-0560">Oxidoreductase</keyword>
<dbReference type="InterPro" id="IPR011576">
    <property type="entry name" value="Pyridox_Oxase_N"/>
</dbReference>
<evidence type="ECO:0000313" key="4">
    <source>
        <dbReference type="Proteomes" id="UP000712673"/>
    </source>
</evidence>
<comment type="caution">
    <text evidence="3">The sequence shown here is derived from an EMBL/GenBank/DDBJ whole genome shotgun (WGS) entry which is preliminary data.</text>
</comment>
<reference evidence="3" key="1">
    <citation type="submission" date="2019-03" db="EMBL/GenBank/DDBJ databases">
        <title>Lake Tanganyika Metagenome-Assembled Genomes (MAGs).</title>
        <authorList>
            <person name="Tran P."/>
        </authorList>
    </citation>
    <scope>NUCLEOTIDE SEQUENCE</scope>
    <source>
        <strain evidence="3">K_DeepCast_65m_m2_066</strain>
    </source>
</reference>
<dbReference type="PANTHER" id="PTHR35176">
    <property type="entry name" value="HEME OXYGENASE HI_0854-RELATED"/>
    <property type="match status" value="1"/>
</dbReference>
<accession>A0A937VZV5</accession>
<gene>
    <name evidence="3" type="ORF">FJZ47_05060</name>
</gene>
<dbReference type="SUPFAM" id="SSF50475">
    <property type="entry name" value="FMN-binding split barrel"/>
    <property type="match status" value="1"/>
</dbReference>
<evidence type="ECO:0000313" key="3">
    <source>
        <dbReference type="EMBL" id="MBM3223160.1"/>
    </source>
</evidence>
<dbReference type="Gene3D" id="2.30.110.10">
    <property type="entry name" value="Electron Transport, Fmn-binding Protein, Chain A"/>
    <property type="match status" value="1"/>
</dbReference>
<name>A0A937VZV5_UNCTE</name>
<dbReference type="GO" id="GO:0005829">
    <property type="term" value="C:cytosol"/>
    <property type="evidence" value="ECO:0007669"/>
    <property type="project" value="TreeGrafter"/>
</dbReference>
<dbReference type="GO" id="GO:0016627">
    <property type="term" value="F:oxidoreductase activity, acting on the CH-CH group of donors"/>
    <property type="evidence" value="ECO:0007669"/>
    <property type="project" value="TreeGrafter"/>
</dbReference>
<evidence type="ECO:0000259" key="2">
    <source>
        <dbReference type="Pfam" id="PF01243"/>
    </source>
</evidence>
<dbReference type="InterPro" id="IPR012349">
    <property type="entry name" value="Split_barrel_FMN-bd"/>
</dbReference>
<dbReference type="EMBL" id="VGLS01000102">
    <property type="protein sequence ID" value="MBM3223160.1"/>
    <property type="molecule type" value="Genomic_DNA"/>
</dbReference>
<protein>
    <recommendedName>
        <fullName evidence="2">Pyridoxamine 5'-phosphate oxidase N-terminal domain-containing protein</fullName>
    </recommendedName>
</protein>
<feature type="domain" description="Pyridoxamine 5'-phosphate oxidase N-terminal" evidence="2">
    <location>
        <begin position="13"/>
        <end position="143"/>
    </location>
</feature>